<comment type="caution">
    <text evidence="1">The sequence shown here is derived from an EMBL/GenBank/DDBJ whole genome shotgun (WGS) entry which is preliminary data.</text>
</comment>
<sequence>MTAALYHRHFQPDSPRSPSLITNVHSVVMNDLRPVLSIHARPFSRARKIRDDASPFARFDDLDFAGRAVHFRGHTAGTIQAERPVHRDGRPE</sequence>
<accession>M2ATG1</accession>
<dbReference type="EMBL" id="ANMO01000269">
    <property type="protein sequence ID" value="EMB13294.1"/>
    <property type="molecule type" value="Genomic_DNA"/>
</dbReference>
<gene>
    <name evidence="1" type="ORF">RE6C_06014</name>
</gene>
<protein>
    <submittedName>
        <fullName evidence="1">Uncharacterized protein</fullName>
    </submittedName>
</protein>
<name>M2ATG1_9BACT</name>
<keyword evidence="2" id="KW-1185">Reference proteome</keyword>
<evidence type="ECO:0000313" key="2">
    <source>
        <dbReference type="Proteomes" id="UP000011529"/>
    </source>
</evidence>
<reference evidence="1" key="1">
    <citation type="submission" date="2012-11" db="EMBL/GenBank/DDBJ databases">
        <title>Permanent draft genomes of Rhodopirellula europaea strain SH398 and 6C.</title>
        <authorList>
            <person name="Richter M."/>
            <person name="Richter-Heitmann T."/>
            <person name="Frank C."/>
            <person name="Harder J."/>
            <person name="Glockner F.O."/>
        </authorList>
    </citation>
    <scope>NUCLEOTIDE SEQUENCE</scope>
    <source>
        <strain evidence="1">6C</strain>
    </source>
</reference>
<proteinExistence type="predicted"/>
<evidence type="ECO:0000313" key="1">
    <source>
        <dbReference type="EMBL" id="EMB13294.1"/>
    </source>
</evidence>
<reference evidence="1" key="2">
    <citation type="journal article" date="2013" name="Mar. Genomics">
        <title>Expression of sulfatases in Rhodopirellula baltica and the diversity of sulfatases in the genus Rhodopirellula.</title>
        <authorList>
            <person name="Wegner C.E."/>
            <person name="Richter-Heitmann T."/>
            <person name="Klindworth A."/>
            <person name="Klockow C."/>
            <person name="Richter M."/>
            <person name="Achstetter T."/>
            <person name="Glockner F.O."/>
            <person name="Harder J."/>
        </authorList>
    </citation>
    <scope>NUCLEOTIDE SEQUENCE [LARGE SCALE GENOMIC DNA]</scope>
    <source>
        <strain evidence="1">6C</strain>
    </source>
</reference>
<dbReference type="Proteomes" id="UP000011529">
    <property type="component" value="Unassembled WGS sequence"/>
</dbReference>
<dbReference type="AlphaFoldDB" id="M2ATG1"/>
<organism evidence="1 2">
    <name type="scientific">Rhodopirellula europaea 6C</name>
    <dbReference type="NCBI Taxonomy" id="1263867"/>
    <lineage>
        <taxon>Bacteria</taxon>
        <taxon>Pseudomonadati</taxon>
        <taxon>Planctomycetota</taxon>
        <taxon>Planctomycetia</taxon>
        <taxon>Pirellulales</taxon>
        <taxon>Pirellulaceae</taxon>
        <taxon>Rhodopirellula</taxon>
    </lineage>
</organism>